<dbReference type="OrthoDB" id="5371740at2759"/>
<organism evidence="3 4">
    <name type="scientific">Verruconis gallopava</name>
    <dbReference type="NCBI Taxonomy" id="253628"/>
    <lineage>
        <taxon>Eukaryota</taxon>
        <taxon>Fungi</taxon>
        <taxon>Dikarya</taxon>
        <taxon>Ascomycota</taxon>
        <taxon>Pezizomycotina</taxon>
        <taxon>Dothideomycetes</taxon>
        <taxon>Pleosporomycetidae</taxon>
        <taxon>Venturiales</taxon>
        <taxon>Sympoventuriaceae</taxon>
        <taxon>Verruconis</taxon>
    </lineage>
</organism>
<sequence length="288" mass="31754">MVQIYEYWTAKKVDNKVPVDASKLKSRSVVVTGGSSGLGAGYVQGFLDAGAYVTNLDLKPNQAHEGNPNYQYCHADMTNWDQQLQGFKAAFANSPSKSIDIVVANAGIAIHDDLFQLDDAEEPTKPELKIIQVNTIGVAYTVKLARHYFNKGDQSRDKVLILKASLAGYLDLPGATQYNASKYSVRGMLCNLRKSDLARCNLLAPWAIPTPIIPDEVKPIMEANMKSRGSDWAHLEDAVKACLRLAADDSINGRALGIVPRYVDKEGYIDVALDDLDRDDLKWMYLKG</sequence>
<dbReference type="InterPro" id="IPR036291">
    <property type="entry name" value="NAD(P)-bd_dom_sf"/>
</dbReference>
<dbReference type="Proteomes" id="UP000053259">
    <property type="component" value="Unassembled WGS sequence"/>
</dbReference>
<dbReference type="InterPro" id="IPR002347">
    <property type="entry name" value="SDR_fam"/>
</dbReference>
<dbReference type="RefSeq" id="XP_016209102.1">
    <property type="nucleotide sequence ID" value="XM_016363088.1"/>
</dbReference>
<evidence type="ECO:0008006" key="5">
    <source>
        <dbReference type="Google" id="ProtNLM"/>
    </source>
</evidence>
<dbReference type="PANTHER" id="PTHR43180">
    <property type="entry name" value="3-OXOACYL-(ACYL-CARRIER-PROTEIN) REDUCTASE (AFU_ORTHOLOGUE AFUA_6G11210)"/>
    <property type="match status" value="1"/>
</dbReference>
<keyword evidence="4" id="KW-1185">Reference proteome</keyword>
<keyword evidence="2" id="KW-0560">Oxidoreductase</keyword>
<reference evidence="3 4" key="1">
    <citation type="submission" date="2015-01" db="EMBL/GenBank/DDBJ databases">
        <title>The Genome Sequence of Ochroconis gallopava CBS43764.</title>
        <authorList>
            <consortium name="The Broad Institute Genomics Platform"/>
            <person name="Cuomo C."/>
            <person name="de Hoog S."/>
            <person name="Gorbushina A."/>
            <person name="Stielow B."/>
            <person name="Teixiera M."/>
            <person name="Abouelleil A."/>
            <person name="Chapman S.B."/>
            <person name="Priest M."/>
            <person name="Young S.K."/>
            <person name="Wortman J."/>
            <person name="Nusbaum C."/>
            <person name="Birren B."/>
        </authorList>
    </citation>
    <scope>NUCLEOTIDE SEQUENCE [LARGE SCALE GENOMIC DNA]</scope>
    <source>
        <strain evidence="3 4">CBS 43764</strain>
    </source>
</reference>
<dbReference type="GeneID" id="27317069"/>
<proteinExistence type="inferred from homology"/>
<evidence type="ECO:0000256" key="1">
    <source>
        <dbReference type="ARBA" id="ARBA00006484"/>
    </source>
</evidence>
<dbReference type="HOGENOM" id="CLU_010194_13_3_1"/>
<evidence type="ECO:0000256" key="2">
    <source>
        <dbReference type="ARBA" id="ARBA00023002"/>
    </source>
</evidence>
<dbReference type="InParanoid" id="A0A0D1ZXP8"/>
<dbReference type="EMBL" id="KN847581">
    <property type="protein sequence ID" value="KIV99232.1"/>
    <property type="molecule type" value="Genomic_DNA"/>
</dbReference>
<dbReference type="Pfam" id="PF00106">
    <property type="entry name" value="adh_short"/>
    <property type="match status" value="1"/>
</dbReference>
<dbReference type="SUPFAM" id="SSF51735">
    <property type="entry name" value="NAD(P)-binding Rossmann-fold domains"/>
    <property type="match status" value="1"/>
</dbReference>
<dbReference type="PANTHER" id="PTHR43180:SF31">
    <property type="entry name" value="CHAIN DEHYDROGENASE_REDUCTASE, PUTATIVE (AFU_ORTHOLOGUE AFUA_2G16570)-RELATED"/>
    <property type="match status" value="1"/>
</dbReference>
<gene>
    <name evidence="3" type="ORF">PV09_09096</name>
</gene>
<accession>A0A0D1ZXP8</accession>
<dbReference type="AlphaFoldDB" id="A0A0D1ZXP8"/>
<comment type="similarity">
    <text evidence="1">Belongs to the short-chain dehydrogenases/reductases (SDR) family.</text>
</comment>
<name>A0A0D1ZXP8_9PEZI</name>
<dbReference type="Gene3D" id="3.40.50.720">
    <property type="entry name" value="NAD(P)-binding Rossmann-like Domain"/>
    <property type="match status" value="1"/>
</dbReference>
<dbReference type="PRINTS" id="PR00081">
    <property type="entry name" value="GDHRDH"/>
</dbReference>
<evidence type="ECO:0000313" key="3">
    <source>
        <dbReference type="EMBL" id="KIV99232.1"/>
    </source>
</evidence>
<protein>
    <recommendedName>
        <fullName evidence="5">NAD(P)-binding protein</fullName>
    </recommendedName>
</protein>
<evidence type="ECO:0000313" key="4">
    <source>
        <dbReference type="Proteomes" id="UP000053259"/>
    </source>
</evidence>
<dbReference type="STRING" id="253628.A0A0D1ZXP8"/>
<dbReference type="VEuPathDB" id="FungiDB:PV09_09096"/>
<dbReference type="GO" id="GO:0016491">
    <property type="term" value="F:oxidoreductase activity"/>
    <property type="evidence" value="ECO:0007669"/>
    <property type="project" value="UniProtKB-KW"/>
</dbReference>